<comment type="similarity">
    <text evidence="3 13">Belongs to the glycosyl hydrolase 47 family.</text>
</comment>
<dbReference type="InterPro" id="IPR001382">
    <property type="entry name" value="Glyco_hydro_47"/>
</dbReference>
<feature type="disulfide bond" evidence="12">
    <location>
        <begin position="410"/>
        <end position="455"/>
    </location>
</feature>
<feature type="active site" evidence="10">
    <location>
        <position position="343"/>
    </location>
</feature>
<keyword evidence="5 13" id="KW-0378">Hydrolase</keyword>
<dbReference type="GO" id="GO:0005509">
    <property type="term" value="F:calcium ion binding"/>
    <property type="evidence" value="ECO:0007669"/>
    <property type="project" value="InterPro"/>
</dbReference>
<evidence type="ECO:0000256" key="1">
    <source>
        <dbReference type="ARBA" id="ARBA00001913"/>
    </source>
</evidence>
<evidence type="ECO:0000256" key="6">
    <source>
        <dbReference type="ARBA" id="ARBA00022837"/>
    </source>
</evidence>
<dbReference type="Proteomes" id="UP001309876">
    <property type="component" value="Unassembled WGS sequence"/>
</dbReference>
<comment type="pathway">
    <text evidence="2">Protein modification; protein glycosylation.</text>
</comment>
<dbReference type="GO" id="GO:0005975">
    <property type="term" value="P:carbohydrate metabolic process"/>
    <property type="evidence" value="ECO:0007669"/>
    <property type="project" value="InterPro"/>
</dbReference>
<sequence>MSKKSFRPSLPTIKSSYYGNADHVNFKERIEDYLAPNSRNLPMYKDKPNHIPGRQKGNYGNKIGAVILLLVGVLWLTGIVRIPGESTSTHWASGPHRWKTRKEAVREAFIQSWDYYAEHAWGMDTFHPVSQTSKNMGCAPGDKTSVCSPTGWIIVDALDTAMIMNLTSRVAKAREWISTSLDFGKVESEMNTFETTIRVLGGLLSAHYLSTTFPSLAPLSEDDVGEKGEDLYIEKAVDLSERLLGAFDTPTGIPYSSCILNTSIGVRSRGDGGAASTAEATTLQLELKYLSKLTGEPLYWEKAEQVMAAIDAPRREGNLLPIFVDPESGNFRGSNIRLGSRGDSYYEYLIKQYLQTGSRETIYLDMWDEFLEGLKKYLITWSEHANLTVLVERQSGLHHEITAKMDHLVCFLPGTIVLGLTNGKTVEQAKAEMGSAWGKKQEEDLVLAEELMKTCWGMNLVTPTGLAPEIAYFRIGKPAPTWNFTDPEWTMPRSLPFEDTQSWREDYDIHSNDVHNLQRPETVESLFYMWRLTGDIKYREWGWKIFESFMKHTAVYDEDGMVVGYTSIGSIKVLHDKAASGFGGKTNRLMIGQRVPRDNMEGFWLSETLKYLFLLFEDDISPWNDLENIVFNTEAHIFPRFDIGTEGKVWKTGWERKERVVLEEQKLP</sequence>
<comment type="catalytic activity">
    <reaction evidence="9">
        <text>N(4)-(alpha-D-Man-(1-&gt;2)-alpha-D-Man-(1-&gt;2)-alpha-D-Man-(1-&gt;3)-[alpha-D-Man-(1-&gt;2)-alpha-D-Man-(1-&gt;3)-[alpha-D-Man-(1-&gt;2)-alpha-D-Man-(1-&gt;6)]-alpha-D-Man-(1-&gt;6)]-beta-D-Man-(1-&gt;4)-beta-D-GlcNAc-(1-&gt;4)-beta-D-GlcNAc)-L-asparaginyl-[protein] (N-glucan mannose isomer 9A1,2,3B1,2,3) + 4 H2O = N(4)-(alpha-D-Man-(1-&gt;3)-[alpha-D-Man-(1-&gt;3)-[alpha-D-Man-(1-&gt;6)]-alpha-D-Man-(1-&gt;6)]-beta-D-Man-(1-&gt;4)-beta-D-GlcNAc-(1-&gt;4)-beta-D-GlcNAc)-L-asparaginyl-[protein] (N-glucan mannose isomer 5A1,2) + 4 beta-D-mannose</text>
        <dbReference type="Rhea" id="RHEA:56008"/>
        <dbReference type="Rhea" id="RHEA-COMP:14356"/>
        <dbReference type="Rhea" id="RHEA-COMP:14367"/>
        <dbReference type="ChEBI" id="CHEBI:15377"/>
        <dbReference type="ChEBI" id="CHEBI:28563"/>
        <dbReference type="ChEBI" id="CHEBI:59087"/>
        <dbReference type="ChEBI" id="CHEBI:139493"/>
        <dbReference type="EC" id="3.2.1.113"/>
    </reaction>
</comment>
<dbReference type="PRINTS" id="PR00747">
    <property type="entry name" value="GLYHDRLASE47"/>
</dbReference>
<keyword evidence="6 11" id="KW-0106">Calcium</keyword>
<evidence type="ECO:0000256" key="3">
    <source>
        <dbReference type="ARBA" id="ARBA00007658"/>
    </source>
</evidence>
<dbReference type="GO" id="GO:0005783">
    <property type="term" value="C:endoplasmic reticulum"/>
    <property type="evidence" value="ECO:0007669"/>
    <property type="project" value="TreeGrafter"/>
</dbReference>
<name>A0AAN7SVG8_9EURO</name>
<dbReference type="InterPro" id="IPR036026">
    <property type="entry name" value="Seven-hairpin_glycosidases"/>
</dbReference>
<evidence type="ECO:0000256" key="10">
    <source>
        <dbReference type="PIRSR" id="PIRSR601382-1"/>
    </source>
</evidence>
<dbReference type="PANTHER" id="PTHR11742">
    <property type="entry name" value="MANNOSYL-OLIGOSACCHARIDE ALPHA-1,2-MANNOSIDASE-RELATED"/>
    <property type="match status" value="1"/>
</dbReference>
<dbReference type="SUPFAM" id="SSF48225">
    <property type="entry name" value="Seven-hairpin glycosidases"/>
    <property type="match status" value="1"/>
</dbReference>
<protein>
    <recommendedName>
        <fullName evidence="13">alpha-1,2-Mannosidase</fullName>
        <ecNumber evidence="13">3.2.1.-</ecNumber>
    </recommendedName>
</protein>
<evidence type="ECO:0000256" key="13">
    <source>
        <dbReference type="RuleBase" id="RU361193"/>
    </source>
</evidence>
<dbReference type="GO" id="GO:0004571">
    <property type="term" value="F:mannosyl-oligosaccharide 1,2-alpha-mannosidase activity"/>
    <property type="evidence" value="ECO:0007669"/>
    <property type="project" value="UniProtKB-EC"/>
</dbReference>
<keyword evidence="14" id="KW-0472">Membrane</keyword>
<keyword evidence="14" id="KW-1133">Transmembrane helix</keyword>
<evidence type="ECO:0000256" key="9">
    <source>
        <dbReference type="ARBA" id="ARBA00048605"/>
    </source>
</evidence>
<keyword evidence="4 11" id="KW-0479">Metal-binding</keyword>
<dbReference type="GO" id="GO:0016020">
    <property type="term" value="C:membrane"/>
    <property type="evidence" value="ECO:0007669"/>
    <property type="project" value="InterPro"/>
</dbReference>
<evidence type="ECO:0000313" key="15">
    <source>
        <dbReference type="EMBL" id="KAK5082709.1"/>
    </source>
</evidence>
<evidence type="ECO:0000256" key="12">
    <source>
        <dbReference type="PIRSR" id="PIRSR601382-3"/>
    </source>
</evidence>
<comment type="caution">
    <text evidence="15">The sequence shown here is derived from an EMBL/GenBank/DDBJ whole genome shotgun (WGS) entry which is preliminary data.</text>
</comment>
<dbReference type="PANTHER" id="PTHR11742:SF55">
    <property type="entry name" value="ENDOPLASMIC RETICULUM MANNOSYL-OLIGOSACCHARIDE 1,2-ALPHA-MANNOSIDASE"/>
    <property type="match status" value="1"/>
</dbReference>
<keyword evidence="13 15" id="KW-0326">Glycosidase</keyword>
<reference evidence="15 16" key="1">
    <citation type="submission" date="2023-08" db="EMBL/GenBank/DDBJ databases">
        <title>Black Yeasts Isolated from many extreme environments.</title>
        <authorList>
            <person name="Coleine C."/>
            <person name="Stajich J.E."/>
            <person name="Selbmann L."/>
        </authorList>
    </citation>
    <scope>NUCLEOTIDE SEQUENCE [LARGE SCALE GENOMIC DNA]</scope>
    <source>
        <strain evidence="15 16">CCFEE 5910</strain>
    </source>
</reference>
<keyword evidence="14" id="KW-0812">Transmembrane</keyword>
<proteinExistence type="inferred from homology"/>
<dbReference type="Pfam" id="PF01532">
    <property type="entry name" value="Glyco_hydro_47"/>
    <property type="match status" value="1"/>
</dbReference>
<evidence type="ECO:0000256" key="11">
    <source>
        <dbReference type="PIRSR" id="PIRSR601382-2"/>
    </source>
</evidence>
<keyword evidence="7 12" id="KW-1015">Disulfide bond</keyword>
<dbReference type="AlphaFoldDB" id="A0AAN7SVG8"/>
<feature type="binding site" evidence="11">
    <location>
        <position position="633"/>
    </location>
    <ligand>
        <name>Ca(2+)</name>
        <dbReference type="ChEBI" id="CHEBI:29108"/>
    </ligand>
</feature>
<evidence type="ECO:0000313" key="16">
    <source>
        <dbReference type="Proteomes" id="UP001309876"/>
    </source>
</evidence>
<dbReference type="EC" id="3.2.1.-" evidence="13"/>
<gene>
    <name evidence="15" type="primary">MNS1</name>
    <name evidence="15" type="ORF">LTR05_006589</name>
</gene>
<feature type="active site" description="Proton donor" evidence="10">
    <location>
        <position position="469"/>
    </location>
</feature>
<organism evidence="15 16">
    <name type="scientific">Lithohypha guttulata</name>
    <dbReference type="NCBI Taxonomy" id="1690604"/>
    <lineage>
        <taxon>Eukaryota</taxon>
        <taxon>Fungi</taxon>
        <taxon>Dikarya</taxon>
        <taxon>Ascomycota</taxon>
        <taxon>Pezizomycotina</taxon>
        <taxon>Eurotiomycetes</taxon>
        <taxon>Chaetothyriomycetidae</taxon>
        <taxon>Chaetothyriales</taxon>
        <taxon>Trichomeriaceae</taxon>
        <taxon>Lithohypha</taxon>
    </lineage>
</organism>
<comment type="cofactor">
    <cofactor evidence="1 11">
        <name>Ca(2+)</name>
        <dbReference type="ChEBI" id="CHEBI:29108"/>
    </cofactor>
</comment>
<feature type="active site" evidence="10">
    <location>
        <position position="521"/>
    </location>
</feature>
<keyword evidence="16" id="KW-1185">Reference proteome</keyword>
<evidence type="ECO:0000256" key="7">
    <source>
        <dbReference type="ARBA" id="ARBA00023157"/>
    </source>
</evidence>
<feature type="active site" description="Proton donor" evidence="10">
    <location>
        <position position="194"/>
    </location>
</feature>
<comment type="catalytic activity">
    <reaction evidence="8">
        <text>N(4)-(alpha-D-Man-(1-&gt;2)-alpha-D-Man-(1-&gt;2)-alpha-D-Man-(1-&gt;3)-[alpha-D-Man-(1-&gt;3)-[alpha-D-Man-(1-&gt;2)-alpha-D-Man-(1-&gt;6)]-alpha-D-Man-(1-&gt;6)]-beta-D-Man-(1-&gt;4)-beta-D-GlcNAc-(1-&gt;4)-beta-D-GlcNAc)-L-asparaginyl-[protein] (N-glucan mannose isomer 8A1,2,3B1,3) + 3 H2O = N(4)-(alpha-D-Man-(1-&gt;3)-[alpha-D-Man-(1-&gt;3)-[alpha-D-Man-(1-&gt;6)]-alpha-D-Man-(1-&gt;6)]-beta-D-Man-(1-&gt;4)-beta-D-GlcNAc-(1-&gt;4)-beta-D-GlcNAc)-L-asparaginyl-[protein] (N-glucan mannose isomer 5A1,2) + 3 beta-D-mannose</text>
        <dbReference type="Rhea" id="RHEA:56028"/>
        <dbReference type="Rhea" id="RHEA-COMP:14358"/>
        <dbReference type="Rhea" id="RHEA-COMP:14367"/>
        <dbReference type="ChEBI" id="CHEBI:15377"/>
        <dbReference type="ChEBI" id="CHEBI:28563"/>
        <dbReference type="ChEBI" id="CHEBI:59087"/>
        <dbReference type="ChEBI" id="CHEBI:60628"/>
        <dbReference type="EC" id="3.2.1.113"/>
    </reaction>
</comment>
<dbReference type="EMBL" id="JAVRRJ010000007">
    <property type="protein sequence ID" value="KAK5082709.1"/>
    <property type="molecule type" value="Genomic_DNA"/>
</dbReference>
<dbReference type="InterPro" id="IPR050749">
    <property type="entry name" value="Glycosyl_Hydrolase_47"/>
</dbReference>
<evidence type="ECO:0000256" key="14">
    <source>
        <dbReference type="SAM" id="Phobius"/>
    </source>
</evidence>
<evidence type="ECO:0000256" key="4">
    <source>
        <dbReference type="ARBA" id="ARBA00022723"/>
    </source>
</evidence>
<evidence type="ECO:0000256" key="2">
    <source>
        <dbReference type="ARBA" id="ARBA00004922"/>
    </source>
</evidence>
<accession>A0AAN7SVG8</accession>
<evidence type="ECO:0000256" key="8">
    <source>
        <dbReference type="ARBA" id="ARBA00047669"/>
    </source>
</evidence>
<evidence type="ECO:0000256" key="5">
    <source>
        <dbReference type="ARBA" id="ARBA00022801"/>
    </source>
</evidence>
<dbReference type="GO" id="GO:0036503">
    <property type="term" value="P:ERAD pathway"/>
    <property type="evidence" value="ECO:0007669"/>
    <property type="project" value="UniProtKB-ARBA"/>
</dbReference>
<dbReference type="InterPro" id="IPR012341">
    <property type="entry name" value="6hp_glycosidase-like_sf"/>
</dbReference>
<dbReference type="Gene3D" id="1.50.10.10">
    <property type="match status" value="1"/>
</dbReference>
<feature type="transmembrane region" description="Helical" evidence="14">
    <location>
        <begin position="63"/>
        <end position="80"/>
    </location>
</feature>